<dbReference type="KEGG" id="msz:MSSIH_0895"/>
<reference evidence="1 2" key="1">
    <citation type="submission" date="2014-07" db="EMBL/GenBank/DDBJ databases">
        <title>Methanogenic archaea and the global carbon cycle.</title>
        <authorList>
            <person name="Henriksen J.R."/>
            <person name="Luke J."/>
            <person name="Reinhart S."/>
            <person name="Benedict M.N."/>
            <person name="Youngblut N.D."/>
            <person name="Metcalf M.E."/>
            <person name="Whitaker R.J."/>
            <person name="Metcalf W.W."/>
        </authorList>
    </citation>
    <scope>NUCLEOTIDE SEQUENCE [LARGE SCALE GENOMIC DNA]</scope>
    <source>
        <strain evidence="1 2">HI350</strain>
    </source>
</reference>
<evidence type="ECO:0000313" key="1">
    <source>
        <dbReference type="EMBL" id="AKB31585.1"/>
    </source>
</evidence>
<dbReference type="AlphaFoldDB" id="A0A0E3PBS0"/>
<sequence>MPELWGCAGDSFSINIRDHQELIKEYIVENKKSVVKYFKEKGVNLEQ</sequence>
<accession>A0A0E3PBS0</accession>
<dbReference type="PATRIC" id="fig|1434119.4.peg.1122"/>
<evidence type="ECO:0000313" key="2">
    <source>
        <dbReference type="Proteomes" id="UP000033092"/>
    </source>
</evidence>
<dbReference type="EMBL" id="CP009507">
    <property type="protein sequence ID" value="AKB31585.1"/>
    <property type="molecule type" value="Genomic_DNA"/>
</dbReference>
<organism evidence="1 2">
    <name type="scientific">Methanosarcina siciliae HI350</name>
    <dbReference type="NCBI Taxonomy" id="1434119"/>
    <lineage>
        <taxon>Archaea</taxon>
        <taxon>Methanobacteriati</taxon>
        <taxon>Methanobacteriota</taxon>
        <taxon>Stenosarchaea group</taxon>
        <taxon>Methanomicrobia</taxon>
        <taxon>Methanosarcinales</taxon>
        <taxon>Methanosarcinaceae</taxon>
        <taxon>Methanosarcina</taxon>
    </lineage>
</organism>
<dbReference type="HOGENOM" id="CLU_3163186_0_0_2"/>
<protein>
    <submittedName>
        <fullName evidence="1">Uncharacterized protein</fullName>
    </submittedName>
</protein>
<gene>
    <name evidence="1" type="ORF">MSSIH_0895</name>
</gene>
<name>A0A0E3PBS0_9EURY</name>
<dbReference type="Proteomes" id="UP000033092">
    <property type="component" value="Chromosome"/>
</dbReference>
<proteinExistence type="predicted"/>